<dbReference type="Proteomes" id="UP000245383">
    <property type="component" value="Unassembled WGS sequence"/>
</dbReference>
<dbReference type="EMBL" id="MBFR01000065">
    <property type="protein sequence ID" value="PVU95073.1"/>
    <property type="molecule type" value="Genomic_DNA"/>
</dbReference>
<name>A0A2T9YRT3_9FUNG</name>
<protein>
    <submittedName>
        <fullName evidence="3">Uncharacterized protein</fullName>
    </submittedName>
</protein>
<accession>A0A2T9YRT3</accession>
<reference evidence="3 4" key="1">
    <citation type="journal article" date="2018" name="MBio">
        <title>Comparative Genomics Reveals the Core Gene Toolbox for the Fungus-Insect Symbiosis.</title>
        <authorList>
            <person name="Wang Y."/>
            <person name="Stata M."/>
            <person name="Wang W."/>
            <person name="Stajich J.E."/>
            <person name="White M.M."/>
            <person name="Moncalvo J.M."/>
        </authorList>
    </citation>
    <scope>NUCLEOTIDE SEQUENCE [LARGE SCALE GENOMIC DNA]</scope>
    <source>
        <strain evidence="3 4">SWE-8-4</strain>
    </source>
</reference>
<dbReference type="Gene3D" id="3.40.50.150">
    <property type="entry name" value="Vaccinia Virus protein VP39"/>
    <property type="match status" value="1"/>
</dbReference>
<keyword evidence="4" id="KW-1185">Reference proteome</keyword>
<sequence length="202" mass="23099">MCNPPFYSSNSEKYELCNNKKNKRIKLTTSTDNESVTNGGEKQFLLDMVKESALYADRVVYNYGWSQRDIIISKKFTCRAQDSWSRRVRRKQKYLQTAAETQEISSDEPSFTKTENVDDNNEIKWDSASEKTNNQSSNDLKLDFVCGLESLDSGCGKSLNQIKKRLWFCAEPQSNKKADFTEASKLLESLAVYTSSTLTSKK</sequence>
<dbReference type="PANTHER" id="PTHR13393">
    <property type="entry name" value="SAM-DEPENDENT METHYLTRANSFERASE"/>
    <property type="match status" value="1"/>
</dbReference>
<evidence type="ECO:0000313" key="3">
    <source>
        <dbReference type="EMBL" id="PVU95073.1"/>
    </source>
</evidence>
<gene>
    <name evidence="3" type="ORF">BB561_002046</name>
</gene>
<proteinExistence type="predicted"/>
<dbReference type="PANTHER" id="PTHR13393:SF0">
    <property type="entry name" value="RNA N6-ADENOSINE-METHYLTRANSFERASE METTL16"/>
    <property type="match status" value="1"/>
</dbReference>
<organism evidence="3 4">
    <name type="scientific">Smittium simulii</name>
    <dbReference type="NCBI Taxonomy" id="133385"/>
    <lineage>
        <taxon>Eukaryota</taxon>
        <taxon>Fungi</taxon>
        <taxon>Fungi incertae sedis</taxon>
        <taxon>Zoopagomycota</taxon>
        <taxon>Kickxellomycotina</taxon>
        <taxon>Harpellomycetes</taxon>
        <taxon>Harpellales</taxon>
        <taxon>Legeriomycetaceae</taxon>
        <taxon>Smittium</taxon>
    </lineage>
</organism>
<evidence type="ECO:0000313" key="4">
    <source>
        <dbReference type="Proteomes" id="UP000245383"/>
    </source>
</evidence>
<evidence type="ECO:0000256" key="2">
    <source>
        <dbReference type="ARBA" id="ARBA00022679"/>
    </source>
</evidence>
<dbReference type="GO" id="GO:0070475">
    <property type="term" value="P:rRNA base methylation"/>
    <property type="evidence" value="ECO:0007669"/>
    <property type="project" value="TreeGrafter"/>
</dbReference>
<dbReference type="OrthoDB" id="514248at2759"/>
<evidence type="ECO:0000256" key="1">
    <source>
        <dbReference type="ARBA" id="ARBA00022603"/>
    </source>
</evidence>
<keyword evidence="1" id="KW-0489">Methyltransferase</keyword>
<dbReference type="GO" id="GO:0008168">
    <property type="term" value="F:methyltransferase activity"/>
    <property type="evidence" value="ECO:0007669"/>
    <property type="project" value="UniProtKB-KW"/>
</dbReference>
<comment type="caution">
    <text evidence="3">The sequence shown here is derived from an EMBL/GenBank/DDBJ whole genome shotgun (WGS) entry which is preliminary data.</text>
</comment>
<dbReference type="InterPro" id="IPR029063">
    <property type="entry name" value="SAM-dependent_MTases_sf"/>
</dbReference>
<dbReference type="InterPro" id="IPR010286">
    <property type="entry name" value="METTL16/RlmF"/>
</dbReference>
<dbReference type="AlphaFoldDB" id="A0A2T9YRT3"/>
<keyword evidence="2" id="KW-0808">Transferase</keyword>